<organism evidence="3 4">
    <name type="scientific">Streptomyces cynarae</name>
    <dbReference type="NCBI Taxonomy" id="2981134"/>
    <lineage>
        <taxon>Bacteria</taxon>
        <taxon>Bacillati</taxon>
        <taxon>Actinomycetota</taxon>
        <taxon>Actinomycetes</taxon>
        <taxon>Kitasatosporales</taxon>
        <taxon>Streptomycetaceae</taxon>
        <taxon>Streptomyces</taxon>
    </lineage>
</organism>
<name>A0ABY6EDT5_9ACTN</name>
<evidence type="ECO:0000259" key="2">
    <source>
        <dbReference type="Pfam" id="PF01494"/>
    </source>
</evidence>
<feature type="signal peptide" evidence="1">
    <location>
        <begin position="1"/>
        <end position="23"/>
    </location>
</feature>
<gene>
    <name evidence="3" type="ORF">N8I84_41470</name>
</gene>
<proteinExistence type="predicted"/>
<keyword evidence="3" id="KW-0503">Monooxygenase</keyword>
<sequence length="472" mass="51157">MRKLRAIIIGGSLTGMLSAAALARYAEVHVIERDVLPPGAEPRKGLPQARHGHLLWSGGVRAIESILPGFADILVEAGGRRVPIFADLVSLAPQGVWFTRRQRSQHYMLLSTRDLLDATMRAEVLALHAVTLHQRTEFLSLVGDASRVTGARIRKDDIESTIEADLVIDASGRGSRAQTWLQELGLPQVSERTVDSGVGYATRLFRAPSWGKAMPIVNVQADPRGGTGTSGVILPVEGNRWLVTVSGTRGVHPSGDPDEFETYARSLRHPVIGELITGARPESKVFTTKSTANRRRYYEKADRWPEGFVVLGDAVATYNPVYGQGMSVAAKSVAAMLDEIQRHGLGSPGIARRIQRAAARHVETAWSLAVTQDNFYDGASEQPPTVVERLLGAYVDRIVVASTRSAAVSRALLDVMSMEQPPIRLLRPTLMLAAALSPSRSDRIGAPPLRSAELNAAGYPSASAFRHRRNAA</sequence>
<feature type="chain" id="PRO_5045661664" evidence="1">
    <location>
        <begin position="24"/>
        <end position="472"/>
    </location>
</feature>
<dbReference type="PANTHER" id="PTHR43422">
    <property type="entry name" value="THIAMINE THIAZOLE SYNTHASE"/>
    <property type="match status" value="1"/>
</dbReference>
<dbReference type="InterPro" id="IPR002938">
    <property type="entry name" value="FAD-bd"/>
</dbReference>
<dbReference type="RefSeq" id="WP_263235160.1">
    <property type="nucleotide sequence ID" value="NZ_CP106794.1"/>
</dbReference>
<reference evidence="3" key="1">
    <citation type="submission" date="2022-10" db="EMBL/GenBank/DDBJ databases">
        <authorList>
            <person name="Mo P."/>
        </authorList>
    </citation>
    <scope>NUCLEOTIDE SEQUENCE</scope>
    <source>
        <strain evidence="3">HUAS 13-4</strain>
        <plasmid evidence="3">punmamed2</plasmid>
    </source>
</reference>
<dbReference type="Gene3D" id="3.50.50.60">
    <property type="entry name" value="FAD/NAD(P)-binding domain"/>
    <property type="match status" value="1"/>
</dbReference>
<dbReference type="Proteomes" id="UP001061298">
    <property type="component" value="Plasmid punmamed2"/>
</dbReference>
<dbReference type="PANTHER" id="PTHR43422:SF3">
    <property type="entry name" value="THIAMINE THIAZOLE SYNTHASE"/>
    <property type="match status" value="1"/>
</dbReference>
<dbReference type="SUPFAM" id="SSF51905">
    <property type="entry name" value="FAD/NAD(P)-binding domain"/>
    <property type="match status" value="1"/>
</dbReference>
<protein>
    <submittedName>
        <fullName evidence="3">FAD-dependent monooxygenase</fullName>
    </submittedName>
</protein>
<keyword evidence="3" id="KW-0614">Plasmid</keyword>
<keyword evidence="1" id="KW-0732">Signal</keyword>
<keyword evidence="4" id="KW-1185">Reference proteome</keyword>
<dbReference type="EMBL" id="CP106794">
    <property type="protein sequence ID" value="UXY24919.1"/>
    <property type="molecule type" value="Genomic_DNA"/>
</dbReference>
<dbReference type="GO" id="GO:0004497">
    <property type="term" value="F:monooxygenase activity"/>
    <property type="evidence" value="ECO:0007669"/>
    <property type="project" value="UniProtKB-KW"/>
</dbReference>
<evidence type="ECO:0000256" key="1">
    <source>
        <dbReference type="SAM" id="SignalP"/>
    </source>
</evidence>
<accession>A0ABY6EDT5</accession>
<evidence type="ECO:0000313" key="4">
    <source>
        <dbReference type="Proteomes" id="UP001061298"/>
    </source>
</evidence>
<keyword evidence="3" id="KW-0560">Oxidoreductase</keyword>
<dbReference type="Pfam" id="PF01494">
    <property type="entry name" value="FAD_binding_3"/>
    <property type="match status" value="1"/>
</dbReference>
<evidence type="ECO:0000313" key="3">
    <source>
        <dbReference type="EMBL" id="UXY24919.1"/>
    </source>
</evidence>
<geneLocation type="plasmid" evidence="3 4">
    <name>punmamed2</name>
</geneLocation>
<dbReference type="InterPro" id="IPR036188">
    <property type="entry name" value="FAD/NAD-bd_sf"/>
</dbReference>
<feature type="domain" description="FAD-binding" evidence="2">
    <location>
        <begin position="5"/>
        <end position="334"/>
    </location>
</feature>